<keyword evidence="1" id="KW-0472">Membrane</keyword>
<proteinExistence type="predicted"/>
<gene>
    <name evidence="2" type="ORF">H9901_03505</name>
</gene>
<dbReference type="EMBL" id="JAHLFS010000047">
    <property type="protein sequence ID" value="MBU3851746.1"/>
    <property type="molecule type" value="Genomic_DNA"/>
</dbReference>
<comment type="caution">
    <text evidence="2">The sequence shown here is derived from an EMBL/GenBank/DDBJ whole genome shotgun (WGS) entry which is preliminary data.</text>
</comment>
<reference evidence="2" key="1">
    <citation type="journal article" date="2021" name="PeerJ">
        <title>Extensive microbial diversity within the chicken gut microbiome revealed by metagenomics and culture.</title>
        <authorList>
            <person name="Gilroy R."/>
            <person name="Ravi A."/>
            <person name="Getino M."/>
            <person name="Pursley I."/>
            <person name="Horton D.L."/>
            <person name="Alikhan N.F."/>
            <person name="Baker D."/>
            <person name="Gharbi K."/>
            <person name="Hall N."/>
            <person name="Watson M."/>
            <person name="Adriaenssens E.M."/>
            <person name="Foster-Nyarko E."/>
            <person name="Jarju S."/>
            <person name="Secka A."/>
            <person name="Antonio M."/>
            <person name="Oren A."/>
            <person name="Chaudhuri R.R."/>
            <person name="La Ragione R."/>
            <person name="Hildebrand F."/>
            <person name="Pallen M.J."/>
        </authorList>
    </citation>
    <scope>NUCLEOTIDE SEQUENCE</scope>
    <source>
        <strain evidence="2">F6-6636</strain>
    </source>
</reference>
<sequence length="85" mass="9577">MKHFIGWVSSLCDSRHIDLLTKWLTLPVFIAATLLTILVPMFIFNKNTYFIAVSLSQLSQLLSLVAVVIVLSINLLLLMINKCKS</sequence>
<feature type="transmembrane region" description="Helical" evidence="1">
    <location>
        <begin position="23"/>
        <end position="43"/>
    </location>
</feature>
<keyword evidence="1" id="KW-1133">Transmembrane helix</keyword>
<feature type="transmembrane region" description="Helical" evidence="1">
    <location>
        <begin position="49"/>
        <end position="80"/>
    </location>
</feature>
<accession>A0A948X0W6</accession>
<organism evidence="2 3">
    <name type="scientific">Candidatus Paralactobacillus gallistercoris</name>
    <dbReference type="NCBI Taxonomy" id="2838724"/>
    <lineage>
        <taxon>Bacteria</taxon>
        <taxon>Bacillati</taxon>
        <taxon>Bacillota</taxon>
        <taxon>Bacilli</taxon>
        <taxon>Lactobacillales</taxon>
        <taxon>Lactobacillaceae</taxon>
        <taxon>Lactobacillus</taxon>
    </lineage>
</organism>
<keyword evidence="1" id="KW-0812">Transmembrane</keyword>
<dbReference type="Proteomes" id="UP000777303">
    <property type="component" value="Unassembled WGS sequence"/>
</dbReference>
<dbReference type="AlphaFoldDB" id="A0A948X0W6"/>
<evidence type="ECO:0000313" key="2">
    <source>
        <dbReference type="EMBL" id="MBU3851746.1"/>
    </source>
</evidence>
<evidence type="ECO:0000313" key="3">
    <source>
        <dbReference type="Proteomes" id="UP000777303"/>
    </source>
</evidence>
<evidence type="ECO:0000256" key="1">
    <source>
        <dbReference type="SAM" id="Phobius"/>
    </source>
</evidence>
<name>A0A948X0W6_9LACO</name>
<protein>
    <submittedName>
        <fullName evidence="2">Uncharacterized protein</fullName>
    </submittedName>
</protein>
<reference evidence="2" key="2">
    <citation type="submission" date="2021-04" db="EMBL/GenBank/DDBJ databases">
        <authorList>
            <person name="Gilroy R."/>
        </authorList>
    </citation>
    <scope>NUCLEOTIDE SEQUENCE</scope>
    <source>
        <strain evidence="2">F6-6636</strain>
    </source>
</reference>